<dbReference type="PANTHER" id="PTHR47723">
    <property type="entry name" value="OS05G0353850 PROTEIN"/>
    <property type="match status" value="1"/>
</dbReference>
<dbReference type="RefSeq" id="XP_056695728.1">
    <property type="nucleotide sequence ID" value="XM_056839750.1"/>
</dbReference>
<gene>
    <name evidence="5" type="primary">LOC130470141</name>
</gene>
<dbReference type="SUPFAM" id="SSF53098">
    <property type="entry name" value="Ribonuclease H-like"/>
    <property type="match status" value="1"/>
</dbReference>
<dbReference type="InterPro" id="IPR026960">
    <property type="entry name" value="RVT-Znf"/>
</dbReference>
<feature type="domain" description="Reverse transcriptase zinc-binding" evidence="3">
    <location>
        <begin position="76"/>
        <end position="162"/>
    </location>
</feature>
<dbReference type="InterPro" id="IPR002156">
    <property type="entry name" value="RNaseH_domain"/>
</dbReference>
<dbReference type="CDD" id="cd06222">
    <property type="entry name" value="RNase_H_like"/>
    <property type="match status" value="1"/>
</dbReference>
<proteinExistence type="predicted"/>
<protein>
    <recommendedName>
        <fullName evidence="6">RNase H type-1 domain-containing protein</fullName>
    </recommendedName>
</protein>
<dbReference type="Pfam" id="PF13966">
    <property type="entry name" value="zf-RVT"/>
    <property type="match status" value="1"/>
</dbReference>
<evidence type="ECO:0008006" key="6">
    <source>
        <dbReference type="Google" id="ProtNLM"/>
    </source>
</evidence>
<feature type="signal peptide" evidence="1">
    <location>
        <begin position="1"/>
        <end position="19"/>
    </location>
</feature>
<dbReference type="InterPro" id="IPR012337">
    <property type="entry name" value="RNaseH-like_sf"/>
</dbReference>
<feature type="chain" id="PRO_5046885943" description="RNase H type-1 domain-containing protein" evidence="1">
    <location>
        <begin position="20"/>
        <end position="378"/>
    </location>
</feature>
<keyword evidence="4" id="KW-1185">Reference proteome</keyword>
<evidence type="ECO:0000313" key="4">
    <source>
        <dbReference type="Proteomes" id="UP000813463"/>
    </source>
</evidence>
<evidence type="ECO:0000313" key="5">
    <source>
        <dbReference type="RefSeq" id="XP_056695728.1"/>
    </source>
</evidence>
<evidence type="ECO:0000259" key="2">
    <source>
        <dbReference type="Pfam" id="PF13456"/>
    </source>
</evidence>
<organism evidence="4 5">
    <name type="scientific">Spinacia oleracea</name>
    <name type="common">Spinach</name>
    <dbReference type="NCBI Taxonomy" id="3562"/>
    <lineage>
        <taxon>Eukaryota</taxon>
        <taxon>Viridiplantae</taxon>
        <taxon>Streptophyta</taxon>
        <taxon>Embryophyta</taxon>
        <taxon>Tracheophyta</taxon>
        <taxon>Spermatophyta</taxon>
        <taxon>Magnoliopsida</taxon>
        <taxon>eudicotyledons</taxon>
        <taxon>Gunneridae</taxon>
        <taxon>Pentapetalae</taxon>
        <taxon>Caryophyllales</taxon>
        <taxon>Chenopodiaceae</taxon>
        <taxon>Chenopodioideae</taxon>
        <taxon>Anserineae</taxon>
        <taxon>Spinacia</taxon>
    </lineage>
</organism>
<reference evidence="5" key="2">
    <citation type="submission" date="2025-08" db="UniProtKB">
        <authorList>
            <consortium name="RefSeq"/>
        </authorList>
    </citation>
    <scope>IDENTIFICATION</scope>
    <source>
        <tissue evidence="5">Leaf</tissue>
    </source>
</reference>
<dbReference type="Proteomes" id="UP000813463">
    <property type="component" value="Chromosome 3"/>
</dbReference>
<sequence length="378" mass="42452">MQFPRLFLLAVDRLASVASHGFWDGLNWAWNFAWSRPLRSRDILDKENLLSLFNQVCLAPGSKDCLIWTYHKSGMFSTKSFTLELSKANLPPQIDAIKGIWKGLVPHRIEVFVWTSLLGRINTKSKLVSLGIIPPSEDICVLCNSSSENHNHLLLHCPFSTQERNYRIFDKISSSLPNIHDLILLRLGWWLSGWNEPFPYSPTDIQRNPNCLLWGGKATRPPKSPSLLSSIWSAPAHGYLKWNVDASFNPHISNSAIDGVLRNHAGHFMCLFSCPIPPMEINCAEVLAIHRALTITWANSSLRDTSIVIKSDSANAVSWCNSVEGGPWNLVFQLNFIRSSCKSGLDVTIVHKGRSSNQVADSLAKQGLLRRDNFVAWL</sequence>
<feature type="domain" description="RNase H type-1" evidence="2">
    <location>
        <begin position="243"/>
        <end position="366"/>
    </location>
</feature>
<dbReference type="InterPro" id="IPR044730">
    <property type="entry name" value="RNase_H-like_dom_plant"/>
</dbReference>
<dbReference type="InterPro" id="IPR053151">
    <property type="entry name" value="RNase_H-like"/>
</dbReference>
<dbReference type="Pfam" id="PF13456">
    <property type="entry name" value="RVT_3"/>
    <property type="match status" value="1"/>
</dbReference>
<dbReference type="InterPro" id="IPR036397">
    <property type="entry name" value="RNaseH_sf"/>
</dbReference>
<evidence type="ECO:0000259" key="3">
    <source>
        <dbReference type="Pfam" id="PF13966"/>
    </source>
</evidence>
<reference evidence="4" key="1">
    <citation type="journal article" date="2021" name="Nat. Commun.">
        <title>Genomic analyses provide insights into spinach domestication and the genetic basis of agronomic traits.</title>
        <authorList>
            <person name="Cai X."/>
            <person name="Sun X."/>
            <person name="Xu C."/>
            <person name="Sun H."/>
            <person name="Wang X."/>
            <person name="Ge C."/>
            <person name="Zhang Z."/>
            <person name="Wang Q."/>
            <person name="Fei Z."/>
            <person name="Jiao C."/>
            <person name="Wang Q."/>
        </authorList>
    </citation>
    <scope>NUCLEOTIDE SEQUENCE [LARGE SCALE GENOMIC DNA]</scope>
    <source>
        <strain evidence="4">cv. Varoflay</strain>
    </source>
</reference>
<dbReference type="PANTHER" id="PTHR47723:SF22">
    <property type="entry name" value="RNASE H TYPE-1 DOMAIN-CONTAINING PROTEIN"/>
    <property type="match status" value="1"/>
</dbReference>
<keyword evidence="1" id="KW-0732">Signal</keyword>
<accession>A0ABM3RJD7</accession>
<evidence type="ECO:0000256" key="1">
    <source>
        <dbReference type="SAM" id="SignalP"/>
    </source>
</evidence>
<name>A0ABM3RJD7_SPIOL</name>
<dbReference type="GeneID" id="130470141"/>
<dbReference type="Gene3D" id="3.30.420.10">
    <property type="entry name" value="Ribonuclease H-like superfamily/Ribonuclease H"/>
    <property type="match status" value="1"/>
</dbReference>